<keyword evidence="2" id="KW-1185">Reference proteome</keyword>
<dbReference type="AlphaFoldDB" id="A0A1T4Y945"/>
<evidence type="ECO:0008006" key="3">
    <source>
        <dbReference type="Google" id="ProtNLM"/>
    </source>
</evidence>
<evidence type="ECO:0000313" key="2">
    <source>
        <dbReference type="Proteomes" id="UP000190105"/>
    </source>
</evidence>
<name>A0A1T4Y945_9CLOT</name>
<gene>
    <name evidence="1" type="ORF">SAMN05443428_12820</name>
</gene>
<evidence type="ECO:0000313" key="1">
    <source>
        <dbReference type="EMBL" id="SKA98309.1"/>
    </source>
</evidence>
<dbReference type="OrthoDB" id="5373219at2"/>
<protein>
    <recommendedName>
        <fullName evidence="3">DNA adenine methylase</fullName>
    </recommendedName>
</protein>
<dbReference type="Proteomes" id="UP000190105">
    <property type="component" value="Unassembled WGS sequence"/>
</dbReference>
<organism evidence="1 2">
    <name type="scientific">Caloramator quimbayensis</name>
    <dbReference type="NCBI Taxonomy" id="1147123"/>
    <lineage>
        <taxon>Bacteria</taxon>
        <taxon>Bacillati</taxon>
        <taxon>Bacillota</taxon>
        <taxon>Clostridia</taxon>
        <taxon>Eubacteriales</taxon>
        <taxon>Clostridiaceae</taxon>
        <taxon>Caloramator</taxon>
    </lineage>
</organism>
<sequence>MPVYYRTLKVYGTREEIRRQVITAFLDEHPGSGKGENCSKYIYNVETLSNGDSVFLKRPATLNKGMDFTVHVEKLKFREKGMTDMPSHKNVIEDLIKKKDSNPIEYEKVKIMIDKLYKCHQVDENEYTNLLFNTGFPIEAILKSIKWLFIEQDVTYWNWSGRNMLYSALIENDLC</sequence>
<accession>A0A1T4Y945</accession>
<dbReference type="EMBL" id="FUYH01000028">
    <property type="protein sequence ID" value="SKA98309.1"/>
    <property type="molecule type" value="Genomic_DNA"/>
</dbReference>
<proteinExistence type="predicted"/>
<dbReference type="RefSeq" id="WP_078697541.1">
    <property type="nucleotide sequence ID" value="NZ_FUYH01000028.1"/>
</dbReference>
<reference evidence="2" key="1">
    <citation type="submission" date="2017-02" db="EMBL/GenBank/DDBJ databases">
        <authorList>
            <person name="Varghese N."/>
            <person name="Submissions S."/>
        </authorList>
    </citation>
    <scope>NUCLEOTIDE SEQUENCE [LARGE SCALE GENOMIC DNA]</scope>
    <source>
        <strain evidence="2">USBA 833</strain>
    </source>
</reference>